<dbReference type="Gene3D" id="2.60.40.1080">
    <property type="match status" value="1"/>
</dbReference>
<dbReference type="RefSeq" id="WP_338398578.1">
    <property type="nucleotide sequence ID" value="NZ_AP025293.1"/>
</dbReference>
<dbReference type="SUPFAM" id="SSF49373">
    <property type="entry name" value="Invasin/intimin cell-adhesion fragments"/>
    <property type="match status" value="1"/>
</dbReference>
<keyword evidence="3" id="KW-0614">Plasmid</keyword>
<name>A0ABM7VIH6_9BACT</name>
<dbReference type="Gene3D" id="2.130.10.10">
    <property type="entry name" value="YVTN repeat-like/Quinoprotein amine dehydrogenase"/>
    <property type="match status" value="2"/>
</dbReference>
<dbReference type="InterPro" id="IPR003343">
    <property type="entry name" value="Big_2"/>
</dbReference>
<evidence type="ECO:0000256" key="1">
    <source>
        <dbReference type="SAM" id="SignalP"/>
    </source>
</evidence>
<dbReference type="InterPro" id="IPR036116">
    <property type="entry name" value="FN3_sf"/>
</dbReference>
<feature type="domain" description="Fibronectin type-III" evidence="2">
    <location>
        <begin position="1034"/>
        <end position="1125"/>
    </location>
</feature>
<dbReference type="Gene3D" id="2.60.40.10">
    <property type="entry name" value="Immunoglobulins"/>
    <property type="match status" value="1"/>
</dbReference>
<reference evidence="3 4" key="1">
    <citation type="submission" date="2021-12" db="EMBL/GenBank/DDBJ databases">
        <title>Genome sequencing of bacteria with rrn-lacking chromosome and rrn-plasmid.</title>
        <authorList>
            <person name="Anda M."/>
            <person name="Iwasaki W."/>
        </authorList>
    </citation>
    <scope>NUCLEOTIDE SEQUENCE [LARGE SCALE GENOMIC DNA]</scope>
    <source>
        <strain evidence="3 4">NBRC 101262</strain>
        <plasmid evidence="3 4">pPP1</plasmid>
    </source>
</reference>
<dbReference type="InterPro" id="IPR008964">
    <property type="entry name" value="Invasin/intimin_cell_adhesion"/>
</dbReference>
<dbReference type="SUPFAM" id="SSF110296">
    <property type="entry name" value="Oligoxyloglucan reducing end-specific cellobiohydrolase"/>
    <property type="match status" value="1"/>
</dbReference>
<accession>A0ABM7VIH6</accession>
<geneLocation type="plasmid" evidence="3 4">
    <name>pPP1</name>
</geneLocation>
<dbReference type="Pfam" id="PF18962">
    <property type="entry name" value="Por_Secre_tail"/>
    <property type="match status" value="1"/>
</dbReference>
<evidence type="ECO:0000313" key="3">
    <source>
        <dbReference type="EMBL" id="BDD00782.1"/>
    </source>
</evidence>
<feature type="chain" id="PRO_5047394310" description="Fibronectin type-III domain-containing protein" evidence="1">
    <location>
        <begin position="21"/>
        <end position="1204"/>
    </location>
</feature>
<dbReference type="InterPro" id="IPR026444">
    <property type="entry name" value="Secre_tail"/>
</dbReference>
<gene>
    <name evidence="3" type="ORF">PEPS_30620</name>
</gene>
<dbReference type="InterPro" id="IPR003961">
    <property type="entry name" value="FN3_dom"/>
</dbReference>
<dbReference type="SUPFAM" id="SSF49265">
    <property type="entry name" value="Fibronectin type III"/>
    <property type="match status" value="1"/>
</dbReference>
<dbReference type="InterPro" id="IPR013783">
    <property type="entry name" value="Ig-like_fold"/>
</dbReference>
<dbReference type="SMART" id="SM00635">
    <property type="entry name" value="BID_2"/>
    <property type="match status" value="1"/>
</dbReference>
<sequence length="1204" mass="131030">MKNFFFLLTLLLSLVGTANAQYWQSLNPGAGGRVQGLSCDPTVPGRMFMASDMEGFYYTSDYGTSWQWAAKNLPTAFILVAKGHGDTFYVGHAKGLSISPDKGASYTHPSVMADKTIGVITVDAQQPDHIFAGINWRGNDGHLRHYPQETTDVKQLFYSTDGGQNWHKSSWDAYASGDPRVQSITVHPNHSSQIFISTADGLFKSTNTASSWSLVSAPAGLDGAACWGADISADGKWLFALYRKGGFARLFVQDLANGQWQDLGKGSWDSHQMWEPLVYQDSQNDTYHVLVSQRDQNPNEGLFEATVDLSSHASASAVFQVVMSHNGNNSSVPYDIGWNYYVANCRNKTYFPAAWNLPEVERGVFTQAQQSYFTGDAAKGNEGWRVVSTGYVKTENGLDFYRSRGTASTFTYDMAGHGNYLIQGQADNLALESWDNGGSWVQSRTTFGVQDGHGVHIIPTDPAIVLMDAASGYGGGNPAANSNLLYKTLDLDQPNHNWQKLAFGTSAADKKGLPKNRIWQFHADPEDYKRLYVITHTGLYLCDDIVSLINTGAPYFRKIHSGTSLGADFAFDTENTDKVYYKDNSGTYKGSRNSDGSYSWQQMSRSTGQTNNMHWGGLAVVNRDGHRYTYTYERYKGIVLAKDEATTFEASAVLWDADLFNYLEQPDWYDPSHHIIQTNDMLADGHTLYVTYQIWEDVRWGYGVMKGIVQADGSVQWSSWTDDLHYSTTKKMKLINGKLYLATQGAGLLARKINGQTADPLPPIDEGGLQPPVNIIYNIYTDAATTAGLAWGSFGNVESSASTAQAAEGSASRYVQGLDQSVAPGADHALTISFDPLKATGGTLELSGYGIGGSMNGLNVKLQSADGGNINHTNKSFPANQWGTVSVPLSGGSFDASQFSQITIERWGGGASKAYIDKILISGVEVSPGNPSTVPVTGVQISTAPLRLALEEEQLLDFAVLPANATNQAVIFSSQNEAVATVSSEGLVRASGLGNTTITVTTADGGFTDVIDVEAYVNTNGDCDAVSGGDKPNPPCQVWAQVTSESSVVLHWQDNSDNEAFFEVQAQEEGDSFRGANMPKPAADNEAVSISGLNIGRKYTFRIKAKNSAGASIWVESSQVELMENLRLMNDAFKEKGKVYPNPASGLLTITHRKGERLHIIDATGRPLKMIDISSSLQTIDVSDLPRGHYFIGNSRQWSALILQ</sequence>
<dbReference type="SMART" id="SM00060">
    <property type="entry name" value="FN3"/>
    <property type="match status" value="1"/>
</dbReference>
<keyword evidence="1" id="KW-0732">Signal</keyword>
<dbReference type="EMBL" id="AP025293">
    <property type="protein sequence ID" value="BDD00782.1"/>
    <property type="molecule type" value="Genomic_DNA"/>
</dbReference>
<protein>
    <recommendedName>
        <fullName evidence="2">Fibronectin type-III domain-containing protein</fullName>
    </recommendedName>
</protein>
<dbReference type="NCBIfam" id="TIGR04183">
    <property type="entry name" value="Por_Secre_tail"/>
    <property type="match status" value="1"/>
</dbReference>
<dbReference type="CDD" id="cd00063">
    <property type="entry name" value="FN3"/>
    <property type="match status" value="1"/>
</dbReference>
<dbReference type="Pfam" id="PF02368">
    <property type="entry name" value="Big_2"/>
    <property type="match status" value="1"/>
</dbReference>
<keyword evidence="4" id="KW-1185">Reference proteome</keyword>
<proteinExistence type="predicted"/>
<dbReference type="Pfam" id="PF00041">
    <property type="entry name" value="fn3"/>
    <property type="match status" value="1"/>
</dbReference>
<evidence type="ECO:0000313" key="4">
    <source>
        <dbReference type="Proteomes" id="UP001354989"/>
    </source>
</evidence>
<evidence type="ECO:0000259" key="2">
    <source>
        <dbReference type="PROSITE" id="PS50853"/>
    </source>
</evidence>
<organism evidence="3 4">
    <name type="scientific">Persicobacter psychrovividus</name>
    <dbReference type="NCBI Taxonomy" id="387638"/>
    <lineage>
        <taxon>Bacteria</taxon>
        <taxon>Pseudomonadati</taxon>
        <taxon>Bacteroidota</taxon>
        <taxon>Cytophagia</taxon>
        <taxon>Cytophagales</taxon>
        <taxon>Persicobacteraceae</taxon>
        <taxon>Persicobacter</taxon>
    </lineage>
</organism>
<dbReference type="InterPro" id="IPR015943">
    <property type="entry name" value="WD40/YVTN_repeat-like_dom_sf"/>
</dbReference>
<feature type="signal peptide" evidence="1">
    <location>
        <begin position="1"/>
        <end position="20"/>
    </location>
</feature>
<dbReference type="Proteomes" id="UP001354989">
    <property type="component" value="Plasmid pPP1"/>
</dbReference>
<dbReference type="PROSITE" id="PS50853">
    <property type="entry name" value="FN3"/>
    <property type="match status" value="1"/>
</dbReference>